<dbReference type="EMBL" id="BAABJI010000002">
    <property type="protein sequence ID" value="GAA4918999.1"/>
    <property type="molecule type" value="Genomic_DNA"/>
</dbReference>
<comment type="caution">
    <text evidence="1">The sequence shown here is derived from an EMBL/GenBank/DDBJ whole genome shotgun (WGS) entry which is preliminary data.</text>
</comment>
<evidence type="ECO:0000313" key="1">
    <source>
        <dbReference type="EMBL" id="GAA4918999.1"/>
    </source>
</evidence>
<reference evidence="2" key="1">
    <citation type="journal article" date="2019" name="Int. J. Syst. Evol. Microbiol.">
        <title>The Global Catalogue of Microorganisms (GCM) 10K type strain sequencing project: providing services to taxonomists for standard genome sequencing and annotation.</title>
        <authorList>
            <consortium name="The Broad Institute Genomics Platform"/>
            <consortium name="The Broad Institute Genome Sequencing Center for Infectious Disease"/>
            <person name="Wu L."/>
            <person name="Ma J."/>
        </authorList>
    </citation>
    <scope>NUCLEOTIDE SEQUENCE [LARGE SCALE GENOMIC DNA]</scope>
    <source>
        <strain evidence="2">JCM 18283</strain>
    </source>
</reference>
<sequence length="239" mass="27174">MLCSATNAYAGWYECYNFKGNVGSMPITLSLQIRKGYFGEPSKKNFNAIGIYKYDKYNSPIRLEGILDERSKRVTLYELSGKKYSAVFSFVFSENKCNRSWQNMTTGKKLPVDLVFLSKLADLELEQAFSNVDIMQAQSLPGFYFQGSYKKIKGIDRAIMNKLRILRKGDGKLFQTIDLSNTEEPTGNLMTIIFDNLEVVNAGKQTIGLSRNIGNDQSPLIIKWSARLKRFEYDESSGH</sequence>
<protein>
    <submittedName>
        <fullName evidence="1">Uncharacterized protein</fullName>
    </submittedName>
</protein>
<dbReference type="Proteomes" id="UP001501436">
    <property type="component" value="Unassembled WGS sequence"/>
</dbReference>
<name>A0ABP9FVI9_9SPHI</name>
<organism evidence="1 2">
    <name type="scientific">Mucilaginibacter defluvii</name>
    <dbReference type="NCBI Taxonomy" id="1196019"/>
    <lineage>
        <taxon>Bacteria</taxon>
        <taxon>Pseudomonadati</taxon>
        <taxon>Bacteroidota</taxon>
        <taxon>Sphingobacteriia</taxon>
        <taxon>Sphingobacteriales</taxon>
        <taxon>Sphingobacteriaceae</taxon>
        <taxon>Mucilaginibacter</taxon>
    </lineage>
</organism>
<accession>A0ABP9FVI9</accession>
<evidence type="ECO:0000313" key="2">
    <source>
        <dbReference type="Proteomes" id="UP001501436"/>
    </source>
</evidence>
<gene>
    <name evidence="1" type="ORF">GCM10023313_23310</name>
</gene>
<proteinExistence type="predicted"/>
<keyword evidence="2" id="KW-1185">Reference proteome</keyword>